<dbReference type="Pfam" id="PF00096">
    <property type="entry name" value="zf-C2H2"/>
    <property type="match status" value="2"/>
</dbReference>
<keyword evidence="1" id="KW-0479">Metal-binding</keyword>
<dbReference type="Gene3D" id="4.10.240.10">
    <property type="entry name" value="Zn(2)-C6 fungal-type DNA-binding domain"/>
    <property type="match status" value="1"/>
</dbReference>
<feature type="domain" description="C2H2-type" evidence="12">
    <location>
        <begin position="1559"/>
        <end position="1589"/>
    </location>
</feature>
<keyword evidence="3" id="KW-0862">Zinc</keyword>
<dbReference type="InterPro" id="IPR019787">
    <property type="entry name" value="Znf_PHD-finger"/>
</dbReference>
<dbReference type="PROSITE" id="PS51011">
    <property type="entry name" value="ARID"/>
    <property type="match status" value="1"/>
</dbReference>
<feature type="region of interest" description="Disordered" evidence="9">
    <location>
        <begin position="629"/>
        <end position="665"/>
    </location>
</feature>
<feature type="region of interest" description="Disordered" evidence="9">
    <location>
        <begin position="1810"/>
        <end position="1847"/>
    </location>
</feature>
<dbReference type="InterPro" id="IPR036431">
    <property type="entry name" value="ARID_dom_sf"/>
</dbReference>
<evidence type="ECO:0000256" key="1">
    <source>
        <dbReference type="ARBA" id="ARBA00022723"/>
    </source>
</evidence>
<evidence type="ECO:0000256" key="9">
    <source>
        <dbReference type="SAM" id="MobiDB-lite"/>
    </source>
</evidence>
<dbReference type="SMART" id="SM00501">
    <property type="entry name" value="BRIGHT"/>
    <property type="match status" value="1"/>
</dbReference>
<accession>A0A9P8HD70</accession>
<dbReference type="EMBL" id="JAIMJC010000006">
    <property type="protein sequence ID" value="KAH0523871.1"/>
    <property type="molecule type" value="Genomic_DNA"/>
</dbReference>
<feature type="region of interest" description="Disordered" evidence="9">
    <location>
        <begin position="424"/>
        <end position="453"/>
    </location>
</feature>
<dbReference type="PANTHER" id="PTHR47660">
    <property type="entry name" value="TRANSCRIPTION FACTOR WITH C2H2 AND ZN(2)-CYS(6) DNA BINDING DOMAIN (EUROFUNG)-RELATED-RELATED"/>
    <property type="match status" value="1"/>
</dbReference>
<feature type="region of interest" description="Disordered" evidence="9">
    <location>
        <begin position="1425"/>
        <end position="1460"/>
    </location>
</feature>
<evidence type="ECO:0000313" key="14">
    <source>
        <dbReference type="EMBL" id="KAH0523871.1"/>
    </source>
</evidence>
<keyword evidence="6" id="KW-0539">Nucleus</keyword>
<evidence type="ECO:0000256" key="6">
    <source>
        <dbReference type="ARBA" id="ARBA00023242"/>
    </source>
</evidence>
<keyword evidence="15" id="KW-1185">Reference proteome</keyword>
<feature type="compositionally biased region" description="Low complexity" evidence="9">
    <location>
        <begin position="433"/>
        <end position="442"/>
    </location>
</feature>
<comment type="caution">
    <text evidence="14">The sequence shown here is derived from an EMBL/GenBank/DDBJ whole genome shotgun (WGS) entry which is preliminary data.</text>
</comment>
<keyword evidence="4" id="KW-0805">Transcription regulation</keyword>
<feature type="coiled-coil region" evidence="8">
    <location>
        <begin position="471"/>
        <end position="527"/>
    </location>
</feature>
<evidence type="ECO:0000313" key="15">
    <source>
        <dbReference type="Proteomes" id="UP000826573"/>
    </source>
</evidence>
<dbReference type="Pfam" id="PF01388">
    <property type="entry name" value="ARID"/>
    <property type="match status" value="1"/>
</dbReference>
<name>A0A9P8HD70_9HYPO</name>
<feature type="compositionally biased region" description="Polar residues" evidence="9">
    <location>
        <begin position="1426"/>
        <end position="1437"/>
    </location>
</feature>
<feature type="domain" description="C2H2-type" evidence="12">
    <location>
        <begin position="919"/>
        <end position="946"/>
    </location>
</feature>
<dbReference type="InterPro" id="IPR001606">
    <property type="entry name" value="ARID_dom"/>
</dbReference>
<feature type="compositionally biased region" description="Basic and acidic residues" evidence="9">
    <location>
        <begin position="840"/>
        <end position="856"/>
    </location>
</feature>
<dbReference type="GO" id="GO:0008270">
    <property type="term" value="F:zinc ion binding"/>
    <property type="evidence" value="ECO:0007669"/>
    <property type="project" value="UniProtKB-KW"/>
</dbReference>
<dbReference type="SUPFAM" id="SSF57701">
    <property type="entry name" value="Zn2/Cys6 DNA-binding domain"/>
    <property type="match status" value="2"/>
</dbReference>
<feature type="compositionally biased region" description="Polar residues" evidence="9">
    <location>
        <begin position="648"/>
        <end position="665"/>
    </location>
</feature>
<feature type="domain" description="Zn(2)-C6 fungal-type" evidence="11">
    <location>
        <begin position="1771"/>
        <end position="1801"/>
    </location>
</feature>
<dbReference type="Gene3D" id="3.30.40.10">
    <property type="entry name" value="Zinc/RING finger domain, C3HC4 (zinc finger)"/>
    <property type="match status" value="1"/>
</dbReference>
<feature type="region of interest" description="Disordered" evidence="9">
    <location>
        <begin position="837"/>
        <end position="856"/>
    </location>
</feature>
<feature type="domain" description="PHD-type" evidence="10">
    <location>
        <begin position="1153"/>
        <end position="1205"/>
    </location>
</feature>
<feature type="compositionally biased region" description="Basic and acidic residues" evidence="9">
    <location>
        <begin position="633"/>
        <end position="647"/>
    </location>
</feature>
<evidence type="ECO:0000256" key="8">
    <source>
        <dbReference type="SAM" id="Coils"/>
    </source>
</evidence>
<keyword evidence="2 7" id="KW-0863">Zinc-finger</keyword>
<dbReference type="InterPro" id="IPR013083">
    <property type="entry name" value="Znf_RING/FYVE/PHD"/>
</dbReference>
<dbReference type="CDD" id="cd15505">
    <property type="entry name" value="PHD_ING"/>
    <property type="match status" value="1"/>
</dbReference>
<evidence type="ECO:0000259" key="10">
    <source>
        <dbReference type="PROSITE" id="PS50016"/>
    </source>
</evidence>
<evidence type="ECO:0000259" key="11">
    <source>
        <dbReference type="PROSITE" id="PS50048"/>
    </source>
</evidence>
<dbReference type="InterPro" id="IPR036864">
    <property type="entry name" value="Zn2-C6_fun-type_DNA-bd_sf"/>
</dbReference>
<reference evidence="14 15" key="1">
    <citation type="submission" date="2021-08" db="EMBL/GenBank/DDBJ databases">
        <title>The highly contiguous genome resource for Trichoderma semiorbis FJ059, a fungal antagonistic to plant pathogens.</title>
        <authorList>
            <person name="Liu T."/>
        </authorList>
    </citation>
    <scope>NUCLEOTIDE SEQUENCE [LARGE SCALE GENOMIC DNA]</scope>
    <source>
        <strain evidence="14 15">FJ059</strain>
    </source>
</reference>
<dbReference type="Pfam" id="PF26082">
    <property type="entry name" value="zf-C2H2_AcuF"/>
    <property type="match status" value="1"/>
</dbReference>
<feature type="domain" description="Zn(2)-C6 fungal-type" evidence="11">
    <location>
        <begin position="717"/>
        <end position="748"/>
    </location>
</feature>
<feature type="region of interest" description="Disordered" evidence="9">
    <location>
        <begin position="1872"/>
        <end position="1915"/>
    </location>
</feature>
<dbReference type="Gene3D" id="1.10.150.60">
    <property type="entry name" value="ARID DNA-binding domain"/>
    <property type="match status" value="1"/>
</dbReference>
<proteinExistence type="predicted"/>
<evidence type="ECO:0000256" key="4">
    <source>
        <dbReference type="ARBA" id="ARBA00023015"/>
    </source>
</evidence>
<dbReference type="SMART" id="SM00249">
    <property type="entry name" value="PHD"/>
    <property type="match status" value="1"/>
</dbReference>
<dbReference type="InterPro" id="IPR001965">
    <property type="entry name" value="Znf_PHD"/>
</dbReference>
<dbReference type="SUPFAM" id="SSF46774">
    <property type="entry name" value="ARID-like"/>
    <property type="match status" value="1"/>
</dbReference>
<dbReference type="CDD" id="cd00067">
    <property type="entry name" value="GAL4"/>
    <property type="match status" value="1"/>
</dbReference>
<dbReference type="Pfam" id="PF00172">
    <property type="entry name" value="Zn_clus"/>
    <property type="match status" value="1"/>
</dbReference>
<dbReference type="GO" id="GO:0003677">
    <property type="term" value="F:DNA binding"/>
    <property type="evidence" value="ECO:0007669"/>
    <property type="project" value="InterPro"/>
</dbReference>
<protein>
    <submittedName>
        <fullName evidence="14">Uncharacterized protein</fullName>
    </submittedName>
</protein>
<sequence>MAEILRYTQEWHQQQQDIHPSDYIEETAEHNEIAELSSSLLALFKEIVLALSKQTDIPRDARISIERSCSALILWSDGFGIAQGRLNNTFNKSRKLRYTALKNLVHIGRVLIERLVPAVDISSEKLQALCSSAELNIEAAAGLVTEESCRQSDDSSSDAASNFSDDDIYEIAEDLKTDTLVLSGLDPLLKYPIFDPQYEHVIESHNLSTWGPEQSYSDKIGNRFPHADVSLTLYLGRANYERFLRCQEARESQEEEEPLPIVNQEEGTHAGTIIANTKFHDSGVGTSIALTMSYAETTMSYNHDGQSVRIPPLPKEAKAGSPFTCIACGRTVIITNNSAWKQHIYLDLQPYMCLDLSCPYSSSTFESRDKWISHLALDHEMEPKWASAECPLCREETGDGKIAITKHLSKHLEEVSLSALPVEVDSDAESENSPESSDASSSCNEGNGAGIDENGEMLSVEFETELASKAFSNLVDKLKAERDRKAQSEAEGGALQNATDILAASEAENMAAQLKRTQETIEEMFRKKEGSSKMAKLLSPIKFTDAVGRRFNFPVHLCYTWQEMEDLIKQAFSQVDILGPHVQEGHYDLTGPDGKIILPSVWEETVEPGLHIKMTMWPLDKAPLAYLGPEESEQPHDEKGNSEKDNSSENNTPLKQQQRAQHSENVQGARIIRMSGQSFFSTAKEYFKDEPDKFTKFRVILADIATTEWVPEAWRRSCFECRTVEAECDAKAPDPCTRCRLKKLSCAVQFASVSRQHTVVNGDQILQSITNIGRLCDEYPPFMGELNSFMPTGYRIEVIDASTIRLFEPDEEPSILRVGIAERWVRGYKDQVDLDAGLNEQREITPKDDSDPEAKPKAEMEALLKERPYQCALRCNAAPIGYTSKKDLQRHIRIYHPELINGPAEPLRPITVTSERQIYPCSICGKTFTREDSQVRHERIHHGARPFKCPHMGCEKDFARRDDLQRHEMLCSEYHQKGNDMPAAPNRPKLGNRNNSEAAIMQQEESSHYFAQPTESRRTSDHLTIDTEDTPELVSSGLNKVAVLANLLQRFIGNHHLSSQLLEILQGAKDGTRSTENAYMVAKELLRSNSDLLDEFQRELIELDVDLLPRLRSAINNDSEAPGEAVETKEDNVKTDIVATVKDKNGPNDLNEPQYCLCNKGSAGIMIRCDNVESCKYKWFHLECVGLTVAPSSKDKWYCPDCRGRVDIGKKADIDPQALPSDSRNPEIAMDTEVLTGEGSTDLLFGTQANLNYLEGLAKFHKQQGINLNRLPYIDKKPVDLYRLKNLVESRGGFDKVCKSKEWAEIAKDLGYSGRIMSSLSTSLKNSFLRWLSPYEEYLRAAKPRVEHQLEEEHVSPRNKGKEIASIGRINYDSSNPDIYIWPPESNVPGKEESKPAGSPSALSPLLPLPPLVMELTDLYSDRLKSSNVSELSSTPSGKRKMSNREDPGHEPFLASPSPSIYTKQLPPISGVLSGGNSAEINSLDEVSSLQTSPLVPSSSFAPPVSTRLRKPRNRLLPCEAEPPERRLCFQRFADNKSRDRHYLSSHKEFARERVIPELACMCYICGAKFTRRGNLRRHIKDRHSTHGEHGASSQDAVREPSEQPTDLDDDDFPDLVPDAINAMAAEARGLPDERDREFFHTKAGAQVAQESIVQDRNVSPNDEYMQAQAQAQAQAQGQPSAAHNDDFISKTTLVSAEIVVSKDTGRLGPKIWTGTHFLPRFIRAAEVPGEGMCYFYDDGSHCKSVIDGEVVNAHWGVTKAGKPRKRLAIACITCREWKIRCDPDYPRCVQCEKYGRICKFKNAPKGGNIPLPLTSSTELDDGGDLRRSISDVKPPGSPSSRVGMRPASGRAVVKIPGAQIEYDGSEITISTNSAAGAGPGSGIPGSDKESTVYQAQAQAQAQARGPQRADDDSALQGQIQANGRRVVWDRLMEVAAEQFDDPEDVPEETVVKIRGWNPMRKPNK</sequence>
<evidence type="ECO:0000256" key="3">
    <source>
        <dbReference type="ARBA" id="ARBA00022833"/>
    </source>
</evidence>
<dbReference type="InterPro" id="IPR058925">
    <property type="entry name" value="zf-C2H2_AcuF"/>
</dbReference>
<feature type="domain" description="ARID" evidence="13">
    <location>
        <begin position="1247"/>
        <end position="1340"/>
    </location>
</feature>
<evidence type="ECO:0000259" key="12">
    <source>
        <dbReference type="PROSITE" id="PS50157"/>
    </source>
</evidence>
<dbReference type="SMART" id="SM01014">
    <property type="entry name" value="ARID"/>
    <property type="match status" value="1"/>
</dbReference>
<dbReference type="InterPro" id="IPR054464">
    <property type="entry name" value="ULD_fung"/>
</dbReference>
<dbReference type="PROSITE" id="PS00463">
    <property type="entry name" value="ZN2_CY6_FUNGAL_1"/>
    <property type="match status" value="1"/>
</dbReference>
<dbReference type="PROSITE" id="PS50048">
    <property type="entry name" value="ZN2_CY6_FUNGAL_2"/>
    <property type="match status" value="2"/>
</dbReference>
<dbReference type="SUPFAM" id="SSF57667">
    <property type="entry name" value="beta-beta-alpha zinc fingers"/>
    <property type="match status" value="1"/>
</dbReference>
<dbReference type="InterPro" id="IPR001138">
    <property type="entry name" value="Zn2Cys6_DnaBD"/>
</dbReference>
<dbReference type="InterPro" id="IPR013087">
    <property type="entry name" value="Znf_C2H2_type"/>
</dbReference>
<dbReference type="Pfam" id="PF22893">
    <property type="entry name" value="ULD_2"/>
    <property type="match status" value="1"/>
</dbReference>
<dbReference type="GO" id="GO:0000981">
    <property type="term" value="F:DNA-binding transcription factor activity, RNA polymerase II-specific"/>
    <property type="evidence" value="ECO:0007669"/>
    <property type="project" value="InterPro"/>
</dbReference>
<keyword evidence="8" id="KW-0175">Coiled coil</keyword>
<evidence type="ECO:0000256" key="7">
    <source>
        <dbReference type="PROSITE-ProRule" id="PRU00042"/>
    </source>
</evidence>
<dbReference type="InterPro" id="IPR011011">
    <property type="entry name" value="Znf_FYVE_PHD"/>
</dbReference>
<dbReference type="CDD" id="cd16100">
    <property type="entry name" value="ARID"/>
    <property type="match status" value="1"/>
</dbReference>
<dbReference type="SMART" id="SM00066">
    <property type="entry name" value="GAL4"/>
    <property type="match status" value="1"/>
</dbReference>
<dbReference type="SUPFAM" id="SSF57903">
    <property type="entry name" value="FYVE/PHD zinc finger"/>
    <property type="match status" value="1"/>
</dbReference>
<dbReference type="PROSITE" id="PS50016">
    <property type="entry name" value="ZF_PHD_2"/>
    <property type="match status" value="1"/>
</dbReference>
<evidence type="ECO:0000256" key="5">
    <source>
        <dbReference type="ARBA" id="ARBA00023163"/>
    </source>
</evidence>
<feature type="domain" description="C2H2-type" evidence="12">
    <location>
        <begin position="947"/>
        <end position="980"/>
    </location>
</feature>
<dbReference type="InterPro" id="IPR036236">
    <property type="entry name" value="Znf_C2H2_sf"/>
</dbReference>
<dbReference type="PROSITE" id="PS50157">
    <property type="entry name" value="ZINC_FINGER_C2H2_2"/>
    <property type="match status" value="3"/>
</dbReference>
<dbReference type="Gene3D" id="3.30.160.60">
    <property type="entry name" value="Classic Zinc Finger"/>
    <property type="match status" value="3"/>
</dbReference>
<evidence type="ECO:0000259" key="13">
    <source>
        <dbReference type="PROSITE" id="PS51011"/>
    </source>
</evidence>
<keyword evidence="5" id="KW-0804">Transcription</keyword>
<dbReference type="Proteomes" id="UP000826573">
    <property type="component" value="Unassembled WGS sequence"/>
</dbReference>
<dbReference type="SMART" id="SM00355">
    <property type="entry name" value="ZnF_C2H2"/>
    <property type="match status" value="6"/>
</dbReference>
<feature type="region of interest" description="Disordered" evidence="9">
    <location>
        <begin position="1583"/>
        <end position="1616"/>
    </location>
</feature>
<dbReference type="PROSITE" id="PS00028">
    <property type="entry name" value="ZINC_FINGER_C2H2_1"/>
    <property type="match status" value="2"/>
</dbReference>
<feature type="compositionally biased region" description="Low complexity" evidence="9">
    <location>
        <begin position="1895"/>
        <end position="1904"/>
    </location>
</feature>
<evidence type="ECO:0000256" key="2">
    <source>
        <dbReference type="ARBA" id="ARBA00022771"/>
    </source>
</evidence>
<feature type="region of interest" description="Disordered" evidence="9">
    <location>
        <begin position="1381"/>
        <end position="1404"/>
    </location>
</feature>
<gene>
    <name evidence="14" type="ORF">TsFJ059_008822</name>
</gene>
<organism evidence="14 15">
    <name type="scientific">Trichoderma semiorbis</name>
    <dbReference type="NCBI Taxonomy" id="1491008"/>
    <lineage>
        <taxon>Eukaryota</taxon>
        <taxon>Fungi</taxon>
        <taxon>Dikarya</taxon>
        <taxon>Ascomycota</taxon>
        <taxon>Pezizomycotina</taxon>
        <taxon>Sordariomycetes</taxon>
        <taxon>Hypocreomycetidae</taxon>
        <taxon>Hypocreales</taxon>
        <taxon>Hypocreaceae</taxon>
        <taxon>Trichoderma</taxon>
    </lineage>
</organism>